<dbReference type="PANTHER" id="PTHR43873">
    <property type="entry name" value="COBYRINATE A,C-DIAMIDE SYNTHASE"/>
    <property type="match status" value="1"/>
</dbReference>
<evidence type="ECO:0000256" key="1">
    <source>
        <dbReference type="ARBA" id="ARBA00001946"/>
    </source>
</evidence>
<dbReference type="RefSeq" id="WP_381480047.1">
    <property type="nucleotide sequence ID" value="NZ_JBHTLT010000028.1"/>
</dbReference>
<evidence type="ECO:0000313" key="11">
    <source>
        <dbReference type="Proteomes" id="UP001597231"/>
    </source>
</evidence>
<dbReference type="EC" id="6.3.5.11" evidence="7"/>
<dbReference type="SUPFAM" id="SSF52317">
    <property type="entry name" value="Class I glutamine amidotransferase-like"/>
    <property type="match status" value="1"/>
</dbReference>
<evidence type="ECO:0000256" key="3">
    <source>
        <dbReference type="ARBA" id="ARBA00022741"/>
    </source>
</evidence>
<evidence type="ECO:0000256" key="5">
    <source>
        <dbReference type="ARBA" id="ARBA00022842"/>
    </source>
</evidence>
<comment type="caution">
    <text evidence="10">The sequence shown here is derived from an EMBL/GenBank/DDBJ whole genome shotgun (WGS) entry which is preliminary data.</text>
</comment>
<keyword evidence="11" id="KW-1185">Reference proteome</keyword>
<dbReference type="NCBIfam" id="TIGR00379">
    <property type="entry name" value="cobB"/>
    <property type="match status" value="1"/>
</dbReference>
<dbReference type="Gene3D" id="3.40.50.300">
    <property type="entry name" value="P-loop containing nucleotide triphosphate hydrolases"/>
    <property type="match status" value="2"/>
</dbReference>
<comment type="function">
    <text evidence="7">Catalyzes the ATP-dependent amidation of the two carboxylate groups at positions a and c of cobyrinate, using either L-glutamine or ammonia as the nitrogen source.</text>
</comment>
<evidence type="ECO:0000256" key="4">
    <source>
        <dbReference type="ARBA" id="ARBA00022840"/>
    </source>
</evidence>
<dbReference type="PROSITE" id="PS51274">
    <property type="entry name" value="GATASE_COBBQ"/>
    <property type="match status" value="1"/>
</dbReference>
<comment type="miscellaneous">
    <text evidence="7">The a and c carboxylates of cobyrinate are activated for nucleophilic attack via formation of a phosphorylated intermediate by ATP. CbiA catalyzes first the amidation of the c-carboxylate, and then that of the a-carboxylate.</text>
</comment>
<dbReference type="PANTHER" id="PTHR43873:SF1">
    <property type="entry name" value="COBYRINATE A,C-DIAMIDE SYNTHASE"/>
    <property type="match status" value="1"/>
</dbReference>
<name>A0ABW3TVX1_9BACL</name>
<dbReference type="HAMAP" id="MF_00027">
    <property type="entry name" value="CobB_CbiA"/>
    <property type="match status" value="1"/>
</dbReference>
<dbReference type="InterPro" id="IPR002586">
    <property type="entry name" value="CobQ/CobB/MinD/ParA_Nub-bd_dom"/>
</dbReference>
<keyword evidence="7" id="KW-0169">Cobalamin biosynthesis</keyword>
<comment type="similarity">
    <text evidence="7">Belongs to the CobB/CbiA family.</text>
</comment>
<accession>A0ABW3TVX1</accession>
<gene>
    <name evidence="7" type="primary">cbiA</name>
    <name evidence="10" type="ORF">ACFQ38_05970</name>
</gene>
<dbReference type="CDD" id="cd05388">
    <property type="entry name" value="CobB_N"/>
    <property type="match status" value="1"/>
</dbReference>
<dbReference type="Pfam" id="PF01656">
    <property type="entry name" value="CbiA"/>
    <property type="match status" value="1"/>
</dbReference>
<evidence type="ECO:0000256" key="2">
    <source>
        <dbReference type="ARBA" id="ARBA00022598"/>
    </source>
</evidence>
<dbReference type="InterPro" id="IPR029062">
    <property type="entry name" value="Class_I_gatase-like"/>
</dbReference>
<comment type="cofactor">
    <cofactor evidence="1 7">
        <name>Mg(2+)</name>
        <dbReference type="ChEBI" id="CHEBI:18420"/>
    </cofactor>
</comment>
<evidence type="ECO:0000256" key="7">
    <source>
        <dbReference type="HAMAP-Rule" id="MF_00027"/>
    </source>
</evidence>
<keyword evidence="4 7" id="KW-0067">ATP-binding</keyword>
<comment type="domain">
    <text evidence="7">Comprises of two domains. The C-terminal domain contains the binding site for glutamine and catalyzes the hydrolysis of this substrate to glutamate and ammonia. The N-terminal domain is anticipated to bind ATP and cobyrinate and catalyzes the ultimate synthesis of the diamide product. The ammonia produced via the glutaminase domain is probably translocated to the adjacent domain via a molecular tunnel, where it reacts with an activated intermediate.</text>
</comment>
<dbReference type="Proteomes" id="UP001597231">
    <property type="component" value="Unassembled WGS sequence"/>
</dbReference>
<organism evidence="10 11">
    <name type="scientific">Sporosarcina contaminans</name>
    <dbReference type="NCBI Taxonomy" id="633403"/>
    <lineage>
        <taxon>Bacteria</taxon>
        <taxon>Bacillati</taxon>
        <taxon>Bacillota</taxon>
        <taxon>Bacilli</taxon>
        <taxon>Bacillales</taxon>
        <taxon>Caryophanaceae</taxon>
        <taxon>Sporosarcina</taxon>
    </lineage>
</organism>
<keyword evidence="2 7" id="KW-0436">Ligase</keyword>
<keyword evidence="3 7" id="KW-0547">Nucleotide-binding</keyword>
<evidence type="ECO:0000259" key="8">
    <source>
        <dbReference type="Pfam" id="PF01656"/>
    </source>
</evidence>
<dbReference type="EMBL" id="JBHTLT010000028">
    <property type="protein sequence ID" value="MFD1204658.1"/>
    <property type="molecule type" value="Genomic_DNA"/>
</dbReference>
<comment type="catalytic activity">
    <reaction evidence="7">
        <text>cob(II)yrinate + 2 L-glutamine + 2 ATP + 2 H2O = cob(II)yrinate a,c diamide + 2 L-glutamate + 2 ADP + 2 phosphate + 2 H(+)</text>
        <dbReference type="Rhea" id="RHEA:26289"/>
        <dbReference type="ChEBI" id="CHEBI:15377"/>
        <dbReference type="ChEBI" id="CHEBI:15378"/>
        <dbReference type="ChEBI" id="CHEBI:29985"/>
        <dbReference type="ChEBI" id="CHEBI:30616"/>
        <dbReference type="ChEBI" id="CHEBI:43474"/>
        <dbReference type="ChEBI" id="CHEBI:58359"/>
        <dbReference type="ChEBI" id="CHEBI:58537"/>
        <dbReference type="ChEBI" id="CHEBI:58894"/>
        <dbReference type="ChEBI" id="CHEBI:456216"/>
        <dbReference type="EC" id="6.3.5.11"/>
    </reaction>
</comment>
<reference evidence="11" key="1">
    <citation type="journal article" date="2019" name="Int. J. Syst. Evol. Microbiol.">
        <title>The Global Catalogue of Microorganisms (GCM) 10K type strain sequencing project: providing services to taxonomists for standard genome sequencing and annotation.</title>
        <authorList>
            <consortium name="The Broad Institute Genomics Platform"/>
            <consortium name="The Broad Institute Genome Sequencing Center for Infectious Disease"/>
            <person name="Wu L."/>
            <person name="Ma J."/>
        </authorList>
    </citation>
    <scope>NUCLEOTIDE SEQUENCE [LARGE SCALE GENOMIC DNA]</scope>
    <source>
        <strain evidence="11">CCUG 53915</strain>
    </source>
</reference>
<comment type="caution">
    <text evidence="7">Lacks conserved residue(s) required for the propagation of feature annotation.</text>
</comment>
<sequence length="465" mass="50538">MAKRRLVIAGTNSGVGKTTLTIGIMAALMKKGLTVQGFKCGPDYIDPSYHTAVTGRISRNVDSYMLGRETVLDVFTHASRGADISIMEGVMGFFDGKDPKNDIGSTADISVITKSPVLLVVDCASMARSAAAIVKGFQTLSSKPDIVGVIANKVGSEGHFNIVKTAIEQECGIPVIGYLKRENEIEIPERSLGLIPSIERGELDQFFERLGELVSNTVDLDKLLEISTVEPLSFHGKESLFSRSEVPVVRIAVAKDIAFSSYYEENFELLKSCGAELVPFSIMADEPVPPNCSGLYIGGSLPEEFVLAVSNSERAKQSVLEAIMSGMPTFAEGGGFSFLTQSITLTNGETVEMTGAIPGKVTMHSSLKAIGYRDIKGCKENFLLPAEGQAKGHEYHYSTFESDVQQYAYATKGMRGTKLDGYTAENLVAGFVQFHFATCLHMVERWIKACTTYQNTQMEVHHGER</sequence>
<dbReference type="SUPFAM" id="SSF52540">
    <property type="entry name" value="P-loop containing nucleoside triphosphate hydrolases"/>
    <property type="match status" value="1"/>
</dbReference>
<proteinExistence type="inferred from homology"/>
<evidence type="ECO:0000259" key="9">
    <source>
        <dbReference type="Pfam" id="PF07685"/>
    </source>
</evidence>
<evidence type="ECO:0000313" key="10">
    <source>
        <dbReference type="EMBL" id="MFD1204658.1"/>
    </source>
</evidence>
<keyword evidence="6 7" id="KW-0315">Glutamine amidotransferase</keyword>
<dbReference type="InterPro" id="IPR011698">
    <property type="entry name" value="GATase_3"/>
</dbReference>
<protein>
    <recommendedName>
        <fullName evidence="7">Cobyrinate a,c-diamide synthase</fullName>
        <ecNumber evidence="7">6.3.5.11</ecNumber>
    </recommendedName>
    <alternativeName>
        <fullName evidence="7">Cobyrinic acid a,c-diamide synthetase</fullName>
    </alternativeName>
</protein>
<dbReference type="InterPro" id="IPR004484">
    <property type="entry name" value="CbiA/CobB_synth"/>
</dbReference>
<feature type="domain" description="CobB/CobQ-like glutamine amidotransferase" evidence="9">
    <location>
        <begin position="250"/>
        <end position="436"/>
    </location>
</feature>
<evidence type="ECO:0000256" key="6">
    <source>
        <dbReference type="ARBA" id="ARBA00022962"/>
    </source>
</evidence>
<keyword evidence="5 7" id="KW-0460">Magnesium</keyword>
<dbReference type="Pfam" id="PF07685">
    <property type="entry name" value="GATase_3"/>
    <property type="match status" value="1"/>
</dbReference>
<comment type="pathway">
    <text evidence="7">Cofactor biosynthesis; adenosylcobalamin biosynthesis; cob(II)yrinate a,c-diamide from sirohydrochlorin (anaerobic route): step 10/10.</text>
</comment>
<dbReference type="NCBIfam" id="NF002204">
    <property type="entry name" value="PRK01077.1"/>
    <property type="match status" value="1"/>
</dbReference>
<feature type="domain" description="CobQ/CobB/MinD/ParA nucleotide binding" evidence="8">
    <location>
        <begin position="6"/>
        <end position="191"/>
    </location>
</feature>
<dbReference type="InterPro" id="IPR027417">
    <property type="entry name" value="P-loop_NTPase"/>
</dbReference>